<evidence type="ECO:0000313" key="2">
    <source>
        <dbReference type="Proteomes" id="UP000729357"/>
    </source>
</evidence>
<gene>
    <name evidence="1" type="ORF">KCU98_g14689</name>
</gene>
<evidence type="ECO:0000313" key="1">
    <source>
        <dbReference type="EMBL" id="KAG9970116.1"/>
    </source>
</evidence>
<proteinExistence type="predicted"/>
<dbReference type="PANTHER" id="PTHR36847:SF1">
    <property type="entry name" value="AMIDOLIGASE ENZYME"/>
    <property type="match status" value="1"/>
</dbReference>
<keyword evidence="2" id="KW-1185">Reference proteome</keyword>
<reference evidence="1" key="2">
    <citation type="submission" date="2021-08" db="EMBL/GenBank/DDBJ databases">
        <authorList>
            <person name="Gostincar C."/>
            <person name="Sun X."/>
            <person name="Song Z."/>
            <person name="Gunde-Cimerman N."/>
        </authorList>
    </citation>
    <scope>NUCLEOTIDE SEQUENCE</scope>
    <source>
        <strain evidence="1">EXF-9298</strain>
    </source>
</reference>
<feature type="non-terminal residue" evidence="1">
    <location>
        <position position="509"/>
    </location>
</feature>
<evidence type="ECO:0008006" key="3">
    <source>
        <dbReference type="Google" id="ProtNLM"/>
    </source>
</evidence>
<dbReference type="EMBL" id="JAHFXS010002962">
    <property type="protein sequence ID" value="KAG9970116.1"/>
    <property type="molecule type" value="Genomic_DNA"/>
</dbReference>
<dbReference type="Pfam" id="PF12224">
    <property type="entry name" value="Amidoligase_2"/>
    <property type="match status" value="1"/>
</dbReference>
<dbReference type="AlphaFoldDB" id="A0A9P8FEK6"/>
<comment type="caution">
    <text evidence="1">The sequence shown here is derived from an EMBL/GenBank/DDBJ whole genome shotgun (WGS) entry which is preliminary data.</text>
</comment>
<dbReference type="Proteomes" id="UP000729357">
    <property type="component" value="Unassembled WGS sequence"/>
</dbReference>
<name>A0A9P8FEK6_AURME</name>
<protein>
    <recommendedName>
        <fullName evidence="3">Amidoligase enzyme</fullName>
    </recommendedName>
</protein>
<sequence>MTSRTKTSGKSTFGVELEFVVLVPGNHLYTAHHVVFEMLREKVTLPCPFNCEQGQHELELPVDKLDPSFWQHHNSDNDFKTWIVTRDCSVRLTDAEKNFYPDESVFSDVEMPSRILDFFNPSPCPHGQVWPCNGEPLMWNWRDEIAAIINTLKQKCIKPGFRIFTNETCGLHVHIGRDRFGFNLPTTKNIMSIFTALERHIDHLLTVDRIAGYEEDDRTALPALNLANPNSSIIPWTPSAGWKYSLTLSVRQFDHLAHDLTTALESTDFMKWDTLVRNGASVPYWLDRLYKTTNFAELGLYSIAHQSCINLEHLVHGDTRKPTIEIRLHPGTLEVNEILAWIDLLCNLSIYAETKTATVVRATLESAHRNTSLTIADIARLVNASSATIDHYTKFLSPEYSSQRFHQNTSTQPDDSLTPLFTYNENHRLSQTTPSAISSRIMQKLISGRYGQFSSSFLERFLPEEVRNAAEKDAKFLSSEMNEKSLEDWASENQSVIEKAVQRKNGRNY</sequence>
<dbReference type="InterPro" id="IPR022025">
    <property type="entry name" value="Amidoligase_2"/>
</dbReference>
<dbReference type="PANTHER" id="PTHR36847">
    <property type="entry name" value="AMIDOLIGASE ENZYME"/>
    <property type="match status" value="1"/>
</dbReference>
<accession>A0A9P8FEK6</accession>
<organism evidence="1 2">
    <name type="scientific">Aureobasidium melanogenum</name>
    <name type="common">Aureobasidium pullulans var. melanogenum</name>
    <dbReference type="NCBI Taxonomy" id="46634"/>
    <lineage>
        <taxon>Eukaryota</taxon>
        <taxon>Fungi</taxon>
        <taxon>Dikarya</taxon>
        <taxon>Ascomycota</taxon>
        <taxon>Pezizomycotina</taxon>
        <taxon>Dothideomycetes</taxon>
        <taxon>Dothideomycetidae</taxon>
        <taxon>Dothideales</taxon>
        <taxon>Saccotheciaceae</taxon>
        <taxon>Aureobasidium</taxon>
    </lineage>
</organism>
<reference evidence="1" key="1">
    <citation type="journal article" date="2021" name="J Fungi (Basel)">
        <title>Virulence traits and population genomics of the black yeast Aureobasidium melanogenum.</title>
        <authorList>
            <person name="Cernosa A."/>
            <person name="Sun X."/>
            <person name="Gostincar C."/>
            <person name="Fang C."/>
            <person name="Gunde-Cimerman N."/>
            <person name="Song Z."/>
        </authorList>
    </citation>
    <scope>NUCLEOTIDE SEQUENCE</scope>
    <source>
        <strain evidence="1">EXF-9298</strain>
    </source>
</reference>